<dbReference type="Pfam" id="PF18052">
    <property type="entry name" value="Rx_N"/>
    <property type="match status" value="1"/>
</dbReference>
<dbReference type="AlphaFoldDB" id="A0A7N2MTX0"/>
<dbReference type="InterPro" id="IPR058922">
    <property type="entry name" value="WHD_DRP"/>
</dbReference>
<evidence type="ECO:0008006" key="12">
    <source>
        <dbReference type="Google" id="ProtNLM"/>
    </source>
</evidence>
<evidence type="ECO:0000259" key="6">
    <source>
        <dbReference type="Pfam" id="PF00931"/>
    </source>
</evidence>
<evidence type="ECO:0000256" key="2">
    <source>
        <dbReference type="ARBA" id="ARBA00022737"/>
    </source>
</evidence>
<dbReference type="EnsemblPlants" id="QL10p057397:mrna">
    <property type="protein sequence ID" value="QL10p057397:mrna:CDS:2"/>
    <property type="gene ID" value="QL10p057397"/>
</dbReference>
<dbReference type="GO" id="GO:0043531">
    <property type="term" value="F:ADP binding"/>
    <property type="evidence" value="ECO:0007669"/>
    <property type="project" value="InterPro"/>
</dbReference>
<dbReference type="KEGG" id="qlo:115962928"/>
<dbReference type="RefSeq" id="XP_030937672.1">
    <property type="nucleotide sequence ID" value="XM_031081812.1"/>
</dbReference>
<dbReference type="SUPFAM" id="SSF52540">
    <property type="entry name" value="P-loop containing nucleoside triphosphate hydrolases"/>
    <property type="match status" value="1"/>
</dbReference>
<gene>
    <name evidence="10" type="primary">LOC115962928</name>
</gene>
<dbReference type="OMA" id="TICKLEY"/>
<dbReference type="InterPro" id="IPR041118">
    <property type="entry name" value="Rx_N"/>
</dbReference>
<dbReference type="RefSeq" id="XP_030937675.1">
    <property type="nucleotide sequence ID" value="XM_031081815.1"/>
</dbReference>
<dbReference type="GO" id="GO:0005524">
    <property type="term" value="F:ATP binding"/>
    <property type="evidence" value="ECO:0007669"/>
    <property type="project" value="UniProtKB-KW"/>
</dbReference>
<dbReference type="PANTHER" id="PTHR36766">
    <property type="entry name" value="PLANT BROAD-SPECTRUM MILDEW RESISTANCE PROTEIN RPW8"/>
    <property type="match status" value="1"/>
</dbReference>
<dbReference type="Pfam" id="PF23559">
    <property type="entry name" value="WHD_DRP"/>
    <property type="match status" value="1"/>
</dbReference>
<keyword evidence="5" id="KW-0067">ATP-binding</keyword>
<dbReference type="InterPro" id="IPR002182">
    <property type="entry name" value="NB-ARC"/>
</dbReference>
<dbReference type="InterPro" id="IPR056789">
    <property type="entry name" value="LRR_R13L1-DRL21"/>
</dbReference>
<dbReference type="GO" id="GO:0006952">
    <property type="term" value="P:defense response"/>
    <property type="evidence" value="ECO:0007669"/>
    <property type="project" value="UniProtKB-KW"/>
</dbReference>
<evidence type="ECO:0000256" key="5">
    <source>
        <dbReference type="ARBA" id="ARBA00022840"/>
    </source>
</evidence>
<dbReference type="PANTHER" id="PTHR36766:SF70">
    <property type="entry name" value="DISEASE RESISTANCE PROTEIN RGA4"/>
    <property type="match status" value="1"/>
</dbReference>
<dbReference type="FunFam" id="1.10.10.10:FF:000322">
    <property type="entry name" value="Probable disease resistance protein At1g63360"/>
    <property type="match status" value="1"/>
</dbReference>
<dbReference type="SUPFAM" id="SSF52058">
    <property type="entry name" value="L domain-like"/>
    <property type="match status" value="2"/>
</dbReference>
<evidence type="ECO:0000259" key="9">
    <source>
        <dbReference type="Pfam" id="PF25019"/>
    </source>
</evidence>
<dbReference type="RefSeq" id="XP_030937671.1">
    <property type="nucleotide sequence ID" value="XM_031081811.1"/>
</dbReference>
<proteinExistence type="predicted"/>
<dbReference type="RefSeq" id="XP_030937673.1">
    <property type="nucleotide sequence ID" value="XM_031081813.1"/>
</dbReference>
<evidence type="ECO:0000259" key="8">
    <source>
        <dbReference type="Pfam" id="PF23559"/>
    </source>
</evidence>
<feature type="domain" description="NB-ARC" evidence="6">
    <location>
        <begin position="174"/>
        <end position="343"/>
    </location>
</feature>
<keyword evidence="2" id="KW-0677">Repeat</keyword>
<evidence type="ECO:0000259" key="7">
    <source>
        <dbReference type="Pfam" id="PF18052"/>
    </source>
</evidence>
<evidence type="ECO:0000256" key="3">
    <source>
        <dbReference type="ARBA" id="ARBA00022741"/>
    </source>
</evidence>
<feature type="domain" description="Disease resistance protein winged helix" evidence="8">
    <location>
        <begin position="431"/>
        <end position="504"/>
    </location>
</feature>
<feature type="domain" description="Disease resistance N-terminal" evidence="7">
    <location>
        <begin position="21"/>
        <end position="109"/>
    </location>
</feature>
<name>A0A7N2MTX0_QUELO</name>
<evidence type="ECO:0000256" key="4">
    <source>
        <dbReference type="ARBA" id="ARBA00022821"/>
    </source>
</evidence>
<reference evidence="10 11" key="1">
    <citation type="journal article" date="2016" name="G3 (Bethesda)">
        <title>First Draft Assembly and Annotation of the Genome of a California Endemic Oak Quercus lobata Nee (Fagaceae).</title>
        <authorList>
            <person name="Sork V.L."/>
            <person name="Fitz-Gibbon S.T."/>
            <person name="Puiu D."/>
            <person name="Crepeau M."/>
            <person name="Gugger P.F."/>
            <person name="Sherman R."/>
            <person name="Stevens K."/>
            <person name="Langley C.H."/>
            <person name="Pellegrini M."/>
            <person name="Salzberg S.L."/>
        </authorList>
    </citation>
    <scope>NUCLEOTIDE SEQUENCE [LARGE SCALE GENOMIC DNA]</scope>
    <source>
        <strain evidence="10 11">cv. SW786</strain>
    </source>
</reference>
<dbReference type="InParanoid" id="A0A7N2MTX0"/>
<dbReference type="Pfam" id="PF25019">
    <property type="entry name" value="LRR_R13L1-DRL21"/>
    <property type="match status" value="1"/>
</dbReference>
<reference evidence="10" key="2">
    <citation type="submission" date="2021-01" db="UniProtKB">
        <authorList>
            <consortium name="EnsemblPlants"/>
        </authorList>
    </citation>
    <scope>IDENTIFICATION</scope>
</reference>
<dbReference type="OrthoDB" id="911059at2759"/>
<dbReference type="EMBL" id="LRBV02000010">
    <property type="status" value="NOT_ANNOTATED_CDS"/>
    <property type="molecule type" value="Genomic_DNA"/>
</dbReference>
<keyword evidence="3" id="KW-0547">Nucleotide-binding</keyword>
<accession>A0A7N2MTX0</accession>
<dbReference type="InterPro" id="IPR032675">
    <property type="entry name" value="LRR_dom_sf"/>
</dbReference>
<dbReference type="InterPro" id="IPR027417">
    <property type="entry name" value="P-loop_NTPase"/>
</dbReference>
<dbReference type="InterPro" id="IPR036388">
    <property type="entry name" value="WH-like_DNA-bd_sf"/>
</dbReference>
<dbReference type="PRINTS" id="PR00364">
    <property type="entry name" value="DISEASERSIST"/>
</dbReference>
<dbReference type="Proteomes" id="UP000594261">
    <property type="component" value="Chromosome 10"/>
</dbReference>
<keyword evidence="11" id="KW-1185">Reference proteome</keyword>
<dbReference type="RefSeq" id="XP_030937674.1">
    <property type="nucleotide sequence ID" value="XM_031081814.1"/>
</dbReference>
<dbReference type="FunFam" id="3.40.50.300:FF:001091">
    <property type="entry name" value="Probable disease resistance protein At1g61300"/>
    <property type="match status" value="1"/>
</dbReference>
<sequence>MTDQSTEGNMTDGILASAVAETMLDKVILVATEHINFAWGFKEELTQLRDSFTTIQGLLADAKRRQVREESMRDWFQRIANIAYDADNVLDELAYEILRRKVEIRNQMKRKVFFFFTFSNPIVFFIRMDNKVKNIHKLLKDINVDVNEFANPEIIPNRETDSSVDDSEIVGRGNHVSEIVDLLLRATNEQLSVIPIVGMAGLGKTTLAKLVYNHELVERHFDMTIWVCVSDDFNDTRILREVLESLTHHSSTLENKNTILECLKKKLQGKRYLLILDDVWNEDPVKWDTLRSCLLEINPNAGSSIILTTRSEKVAQITRTLPLCHLGNLSDDECWFIIKKKVSLNERVPLTPDLEAIGRDIAKKCRGIPLAANVLGGMMCHRKEKSVWLAIQHNEIWNSLHGGSEILSTLKLSFSHLPSPSLKQCFAYCSIFPYDFKINKEELIQLWMAEGFLQPSQGSSLVMEDIGSMYFDILLTNSLFQDVEKDDCDNVKSCKMHDLVHDFVLFVSKFDTLIWNGYFVDDIKNERRLVIQSTRETRPFSKDKVRKLHTLVLENATLGDTFSDFTCLRVLKLYGESIRELSSSIVQLIHLRLLNISCTSIKVLPKSITKLYRLQTLRIEYCPQLRELPEDIRNLINLRHICVDRNYIKQTPKDVGKLICLQTLSFFTVGQDVGLQIKELGNLDQLRGELDIYNLQHVKDKKEAQSSNLEGKEKIHKLRFFWSRDREYNNNNDEEVLEGLQPHKHLKRLTIEGFQGKTFPSWLLTTRDAAVDLRLFENLIDINLRYCSSCKEVPTLGRLPHLRVLQIIGMCNVKCIGTRFYSFDFESTRYPFFPMLRRLELKQMYNLVEWKDASELATAVGVFPCLEELTIEECHQLKSAPCDFPFLQKLWISKIRSMAFENISSKLTTLKSLYIKNVSELACLPEQLLENNKGLKSLQIRRCHELETIYQDALRTILGLEEFIVESCPNLRSLPSIQGIASFLRCLEISCGDEVLSIELQLCASLSILMIKECPNLMSIPNLQELYSLVRLEIENCPKLISIPNLLGLNSLSSLEIENCPNLISIPNLRGLDSLSSLEIFNCQKLTCLPEGLDSLYELETLAIGGFCEELETFPSLSSMIPQLDCSLKQLYLYGWTKLNSLPDEIKIFTALTSLWILEFHGIVALPDWLGSLSTLEELYLNTCNNLMNLPRLERLIKLEIINCPKLKERCAKETGEEWFKISHISNVHIY</sequence>
<dbReference type="Gene3D" id="1.10.10.10">
    <property type="entry name" value="Winged helix-like DNA-binding domain superfamily/Winged helix DNA-binding domain"/>
    <property type="match status" value="1"/>
</dbReference>
<organism evidence="10 11">
    <name type="scientific">Quercus lobata</name>
    <name type="common">Valley oak</name>
    <dbReference type="NCBI Taxonomy" id="97700"/>
    <lineage>
        <taxon>Eukaryota</taxon>
        <taxon>Viridiplantae</taxon>
        <taxon>Streptophyta</taxon>
        <taxon>Embryophyta</taxon>
        <taxon>Tracheophyta</taxon>
        <taxon>Spermatophyta</taxon>
        <taxon>Magnoliopsida</taxon>
        <taxon>eudicotyledons</taxon>
        <taxon>Gunneridae</taxon>
        <taxon>Pentapetalae</taxon>
        <taxon>rosids</taxon>
        <taxon>fabids</taxon>
        <taxon>Fagales</taxon>
        <taxon>Fagaceae</taxon>
        <taxon>Quercus</taxon>
    </lineage>
</organism>
<dbReference type="Gramene" id="QL10p057397:mrna">
    <property type="protein sequence ID" value="QL10p057397:mrna:CDS:2"/>
    <property type="gene ID" value="QL10p057397"/>
</dbReference>
<evidence type="ECO:0000313" key="10">
    <source>
        <dbReference type="EnsemblPlants" id="QL10p057397:mrna:CDS:2"/>
    </source>
</evidence>
<dbReference type="Gene3D" id="1.10.8.430">
    <property type="entry name" value="Helical domain of apoptotic protease-activating factors"/>
    <property type="match status" value="1"/>
</dbReference>
<protein>
    <recommendedName>
        <fullName evidence="12">Disease resistance protein RGA3</fullName>
    </recommendedName>
</protein>
<keyword evidence="1" id="KW-0433">Leucine-rich repeat</keyword>
<dbReference type="Pfam" id="PF00931">
    <property type="entry name" value="NB-ARC"/>
    <property type="match status" value="1"/>
</dbReference>
<keyword evidence="4" id="KW-0611">Plant defense</keyword>
<feature type="domain" description="R13L1/DRL21-like LRR repeat region" evidence="9">
    <location>
        <begin position="677"/>
        <end position="810"/>
    </location>
</feature>
<dbReference type="InterPro" id="IPR042197">
    <property type="entry name" value="Apaf_helical"/>
</dbReference>
<dbReference type="GeneID" id="115962928"/>
<dbReference type="Gene3D" id="3.40.50.300">
    <property type="entry name" value="P-loop containing nucleotide triphosphate hydrolases"/>
    <property type="match status" value="1"/>
</dbReference>
<evidence type="ECO:0000313" key="11">
    <source>
        <dbReference type="Proteomes" id="UP000594261"/>
    </source>
</evidence>
<evidence type="ECO:0000256" key="1">
    <source>
        <dbReference type="ARBA" id="ARBA00022614"/>
    </source>
</evidence>
<dbReference type="GO" id="GO:0051707">
    <property type="term" value="P:response to other organism"/>
    <property type="evidence" value="ECO:0007669"/>
    <property type="project" value="UniProtKB-ARBA"/>
</dbReference>
<dbReference type="Gene3D" id="1.20.5.4130">
    <property type="match status" value="1"/>
</dbReference>
<dbReference type="Gene3D" id="3.80.10.10">
    <property type="entry name" value="Ribonuclease Inhibitor"/>
    <property type="match status" value="3"/>
</dbReference>